<evidence type="ECO:0000256" key="5">
    <source>
        <dbReference type="ARBA" id="ARBA00022617"/>
    </source>
</evidence>
<dbReference type="Pfam" id="PF01292">
    <property type="entry name" value="Ni_hydr_CYTB"/>
    <property type="match status" value="1"/>
</dbReference>
<evidence type="ECO:0000256" key="9">
    <source>
        <dbReference type="ARBA" id="ARBA00022989"/>
    </source>
</evidence>
<evidence type="ECO:0000256" key="6">
    <source>
        <dbReference type="ARBA" id="ARBA00022692"/>
    </source>
</evidence>
<keyword evidence="11 13" id="KW-0472">Membrane</keyword>
<feature type="domain" description="Cytochrome b561 bacterial/Ni-hydrogenase" evidence="14">
    <location>
        <begin position="12"/>
        <end position="192"/>
    </location>
</feature>
<evidence type="ECO:0000256" key="4">
    <source>
        <dbReference type="ARBA" id="ARBA00022475"/>
    </source>
</evidence>
<dbReference type="InterPro" id="IPR011577">
    <property type="entry name" value="Cyt_b561_bac/Ni-Hgenase"/>
</dbReference>
<evidence type="ECO:0000256" key="2">
    <source>
        <dbReference type="ARBA" id="ARBA00004651"/>
    </source>
</evidence>
<evidence type="ECO:0000313" key="15">
    <source>
        <dbReference type="EMBL" id="QCG68839.1"/>
    </source>
</evidence>
<keyword evidence="9 13" id="KW-1133">Transmembrane helix</keyword>
<organism evidence="15 16">
    <name type="scientific">Pseudomonas veronii</name>
    <dbReference type="NCBI Taxonomy" id="76761"/>
    <lineage>
        <taxon>Bacteria</taxon>
        <taxon>Pseudomonadati</taxon>
        <taxon>Pseudomonadota</taxon>
        <taxon>Gammaproteobacteria</taxon>
        <taxon>Pseudomonadales</taxon>
        <taxon>Pseudomonadaceae</taxon>
        <taxon>Pseudomonas</taxon>
    </lineage>
</organism>
<dbReference type="InterPro" id="IPR016174">
    <property type="entry name" value="Di-haem_cyt_TM"/>
</dbReference>
<evidence type="ECO:0000256" key="1">
    <source>
        <dbReference type="ARBA" id="ARBA00001970"/>
    </source>
</evidence>
<dbReference type="EMBL" id="CP039631">
    <property type="protein sequence ID" value="QCG68839.1"/>
    <property type="molecule type" value="Genomic_DNA"/>
</dbReference>
<evidence type="ECO:0000256" key="3">
    <source>
        <dbReference type="ARBA" id="ARBA00022448"/>
    </source>
</evidence>
<keyword evidence="3" id="KW-0813">Transport</keyword>
<evidence type="ECO:0000256" key="10">
    <source>
        <dbReference type="ARBA" id="ARBA00023004"/>
    </source>
</evidence>
<evidence type="ECO:0000313" key="16">
    <source>
        <dbReference type="Proteomes" id="UP000298274"/>
    </source>
</evidence>
<evidence type="ECO:0000259" key="14">
    <source>
        <dbReference type="Pfam" id="PF01292"/>
    </source>
</evidence>
<comment type="similarity">
    <text evidence="12">Belongs to the cytochrome b561 family.</text>
</comment>
<keyword evidence="5" id="KW-0349">Heme</keyword>
<dbReference type="AlphaFoldDB" id="A0A4P7YDE5"/>
<dbReference type="SUPFAM" id="SSF81342">
    <property type="entry name" value="Transmembrane di-heme cytochromes"/>
    <property type="match status" value="1"/>
</dbReference>
<keyword evidence="6 13" id="KW-0812">Transmembrane</keyword>
<feature type="transmembrane region" description="Helical" evidence="13">
    <location>
        <begin position="51"/>
        <end position="73"/>
    </location>
</feature>
<dbReference type="GO" id="GO:0020037">
    <property type="term" value="F:heme binding"/>
    <property type="evidence" value="ECO:0007669"/>
    <property type="project" value="TreeGrafter"/>
</dbReference>
<dbReference type="GO" id="GO:0022904">
    <property type="term" value="P:respiratory electron transport chain"/>
    <property type="evidence" value="ECO:0007669"/>
    <property type="project" value="InterPro"/>
</dbReference>
<name>A0A4P7YDE5_PSEVE</name>
<dbReference type="GO" id="GO:0009055">
    <property type="term" value="F:electron transfer activity"/>
    <property type="evidence" value="ECO:0007669"/>
    <property type="project" value="InterPro"/>
</dbReference>
<dbReference type="Proteomes" id="UP000298274">
    <property type="component" value="Chromosome"/>
</dbReference>
<sequence>MSPADPKAAILRYNTLAILFHWTTVALFLATYIAVYYRIWFTERGEPANLVAMRIHTITGVAIGLIVILRLIWRRVAPPPGFPHGQRVEHLAATAMHWVLYFFMIVMPITGYLGLRAPLGWIDIPKFDDTALYAWLVTERLGLTWEQWEAPIDWFHQTAGAFVIWALILIHAAAALYHHYVRKDGVLVRMVPNLRTRRPGK</sequence>
<feature type="transmembrane region" description="Helical" evidence="13">
    <location>
        <begin position="16"/>
        <end position="39"/>
    </location>
</feature>
<accession>A0A4P7YDE5</accession>
<dbReference type="GO" id="GO:0046872">
    <property type="term" value="F:metal ion binding"/>
    <property type="evidence" value="ECO:0007669"/>
    <property type="project" value="UniProtKB-KW"/>
</dbReference>
<evidence type="ECO:0000256" key="8">
    <source>
        <dbReference type="ARBA" id="ARBA00022982"/>
    </source>
</evidence>
<feature type="transmembrane region" description="Helical" evidence="13">
    <location>
        <begin position="154"/>
        <end position="177"/>
    </location>
</feature>
<reference evidence="16" key="1">
    <citation type="submission" date="2019-04" db="EMBL/GenBank/DDBJ databases">
        <title>Complete genome sequence of Pseudomonas veronii strain PVy, a versatile degrader capable of using multiple contaminants as sole carbon sources.</title>
        <authorList>
            <person name="Lopez-Echartea E."/>
            <person name="Ridl J."/>
            <person name="Pajer P."/>
            <person name="Strejcek M."/>
            <person name="Suman J."/>
            <person name="Uhlik O."/>
        </authorList>
    </citation>
    <scope>NUCLEOTIDE SEQUENCE [LARGE SCALE GENOMIC DNA]</scope>
    <source>
        <strain evidence="16">Pvy</strain>
    </source>
</reference>
<dbReference type="PANTHER" id="PTHR30529:SF7">
    <property type="entry name" value="CYTOCHROME B561 BACTERIAL_NI-HYDROGENASE DOMAIN-CONTAINING PROTEIN"/>
    <property type="match status" value="1"/>
</dbReference>
<comment type="subcellular location">
    <subcellularLocation>
        <location evidence="2">Cell membrane</location>
        <topology evidence="2">Multi-pass membrane protein</topology>
    </subcellularLocation>
</comment>
<evidence type="ECO:0000256" key="13">
    <source>
        <dbReference type="SAM" id="Phobius"/>
    </source>
</evidence>
<feature type="transmembrane region" description="Helical" evidence="13">
    <location>
        <begin position="94"/>
        <end position="115"/>
    </location>
</feature>
<evidence type="ECO:0000256" key="7">
    <source>
        <dbReference type="ARBA" id="ARBA00022723"/>
    </source>
</evidence>
<dbReference type="GO" id="GO:0005886">
    <property type="term" value="C:plasma membrane"/>
    <property type="evidence" value="ECO:0007669"/>
    <property type="project" value="UniProtKB-SubCell"/>
</dbReference>
<evidence type="ECO:0000256" key="11">
    <source>
        <dbReference type="ARBA" id="ARBA00023136"/>
    </source>
</evidence>
<dbReference type="PANTHER" id="PTHR30529">
    <property type="entry name" value="CYTOCHROME B561"/>
    <property type="match status" value="1"/>
</dbReference>
<evidence type="ECO:0000256" key="12">
    <source>
        <dbReference type="ARBA" id="ARBA00037975"/>
    </source>
</evidence>
<comment type="cofactor">
    <cofactor evidence="1">
        <name>heme b</name>
        <dbReference type="ChEBI" id="CHEBI:60344"/>
    </cofactor>
</comment>
<proteinExistence type="inferred from homology"/>
<keyword evidence="10" id="KW-0408">Iron</keyword>
<dbReference type="InterPro" id="IPR052168">
    <property type="entry name" value="Cytochrome_b561_oxidase"/>
</dbReference>
<keyword evidence="4" id="KW-1003">Cell membrane</keyword>
<keyword evidence="8" id="KW-0249">Electron transport</keyword>
<protein>
    <submittedName>
        <fullName evidence="15">Cytochrome b</fullName>
    </submittedName>
</protein>
<keyword evidence="7" id="KW-0479">Metal-binding</keyword>
<gene>
    <name evidence="15" type="ORF">E4167_30975</name>
</gene>